<organism evidence="1 2">
    <name type="scientific">Scortum barcoo</name>
    <name type="common">barcoo grunter</name>
    <dbReference type="NCBI Taxonomy" id="214431"/>
    <lineage>
        <taxon>Eukaryota</taxon>
        <taxon>Metazoa</taxon>
        <taxon>Chordata</taxon>
        <taxon>Craniata</taxon>
        <taxon>Vertebrata</taxon>
        <taxon>Euteleostomi</taxon>
        <taxon>Actinopterygii</taxon>
        <taxon>Neopterygii</taxon>
        <taxon>Teleostei</taxon>
        <taxon>Neoteleostei</taxon>
        <taxon>Acanthomorphata</taxon>
        <taxon>Eupercaria</taxon>
        <taxon>Centrarchiformes</taxon>
        <taxon>Terapontoidei</taxon>
        <taxon>Terapontidae</taxon>
        <taxon>Scortum</taxon>
    </lineage>
</organism>
<accession>A0ACB8W4E2</accession>
<protein>
    <submittedName>
        <fullName evidence="1">Uncharacterized protein</fullName>
    </submittedName>
</protein>
<comment type="caution">
    <text evidence="1">The sequence shown here is derived from an EMBL/GenBank/DDBJ whole genome shotgun (WGS) entry which is preliminary data.</text>
</comment>
<sequence>MSRRFGLTVKMMKEKLSLTCDNLLSHHQLACCLSYCGIPSDGKEMLIYSNVEPEQEPLLLTGHHSEISAMTFGKGSGPVLLCSASADYIIVWDIELCQKRTKEGVTEPSPVDQVETSKPVLKIASCSSFTDTCNKHKKDNSWLCIGSSDGLYVVDLATSEFLTALYFKDYPGLSITMAGSWSICPGRNNSMVLLVSSLFAPCVVLLELHLSDLERTWAGGEGFSVFPSILLAICIHVSTVSNGPPYLSYKGGIKEQPLVFHSKVKSSGYTAAPRRIMFSPKTNIQKTPSSKKANKYTGSFLRDYPADRAPTVSHIHLSTGNKPVYCLQYSGDGKQILCGLGDSSVLLYKTSLTGNPAVCTGHDKPVSSVSWSLSRQWWLSASEDQSLRIWTHGSPEPAIIMGKSIFSKPIKSAQFYYLDKFLLLASGPSLYLYLYNLDITRDDIKRNSNNEYQFKYIHCNAAASDIVLVCGSDRSIQVFDMNKGSVVSELPDAHSRAAHCITQNKGSMFSTQAPDSYNLFLTSAVTDGVKIWDLRALRCVRRYENHLNRCHPCSSAISPCGQFIATGSENNCSISFQAYVYDIRSSSYLHKLQKDSDTVLSVAFNPATPERAKGSLLTVVARQQIQSRTLPSAPECHIRVRLRLSRDSLSGINWPVFNTAGNCKEQEDLSCETLSGIKYGEQEDETSFDLFEISQITRKTLGAKQFRGQNSDAPAYRFIRFDHLPPVSPPILKQILRQIQNNEGFVFVASIRQDRASRGTLIGLEGPNGRRQFEIVSNGRANTLDLVYWVDGSQNVVSFEDVDLSDSQWKNITLHVHGENANLFVGCSLIDSFILDEPFYEHLQAEGSRMYVAKGSIRENHFRGLLQNVRFIFDTTVEEVLVSRDCEVTKQDDANIVSESAEIVDVSPSITTNIIGQKTDEPGAEMCERSCEELSTMFQELKGLRVVVSNLIDGLQKVTEENTIMREVLGRMKNSTEKNMCWQDGRLFDDKEDWVVDSCTKCTCQESKIVCHQITCPPVACASPTFVDGECCPMCIPEDSEDGWSPWSEWTECTVTCGTGTQQRGRSCDATSNPCPGPSIQTRKCSLSKCDSRVRQDGGWSLWSPWSSCSVTCGEGQITRIRHCNAPVPQLGGKDCEGSGRETQRCTAKPCPIDGGWGPWSPWAICSATCGGGIKSRTRECNSPKPQYGGNKCIGEANDSDSCNKKNCPIDGCLSNPCFGGVDCNSAPDGSWECGPCPAGFRGNGTHCEDINECDMVPDVCYKVSGTQRCINTDPGFHCLPCPKRYKGTQPYGMGVEAAKKNKQVCEPENPCKDKTHNCHKYAECIYISHFSDPMYKCECRTGYAGDGFICGEDSDLDGWPNQNLVCGANATYHCKKDNCPSLPNSGQEDFDKDGQGDACDKDDDNDGILDERDNCPLLYNPRQFDFDKDEVGDRCDNCPYEHNPAQIDTDHNGEGDACAIDIDGDEILNENDNCPYVYNTEQKDTDMDGVGDQCDNCPLLHNPDQTDVDNDLVGDQCDNNQDIDEDGHQNNLDNCPYVANANQADHDKDGKGDACDYDDDDDGVPDDKDNCRLTPNADQLDSDGDGRGDACKDDFDNDSIPDILDVCPENNAISVTDFRKFQMVHLDPKGTTQIDPNWVVRHQGKELVQTANSDPGIAVEPKDLASRLSHAIAGFDEFNAVDFSGTMYVNTDRDDDYAGFVFGYQSSGRFYVVMWKQITQTYWEDKPSKAFGISGVSLKVVNSTTGTGENLRNALWHTGNTPGQVRTLWHDPKNIGWKDYTAYRWHLIHRPKTGFIRVVVYEGKQIMADSGPVYDKTFAGGRLGLFVFSQELVFFSDLKYECRGNLNEVYLLDGACQEVVSEFHFWVNLHLNHGFEELHSLLFLKRSCVLSGETYCPAIGRLLHGPAQRLHSADEARRVQSKKSFMSEKGRALRQQLLSQRRATQADRSEVTAKVLSQGRTMGLLQLLKSQFLCHLIICYVFLVSGLVINLLQLCTLPLWLVSKQLARRINVRLGYCISSQMVALLEWWSGTECTLYTNPKSYPLYGKENAIVVLNHSFEIDFLCGWTFCERFGVLGSSKVMAKKELSYVPIIGWMWYFLEIVFCKRRWEEDRRTVAESLQNLRDYPVNYWFLLYCEGTRMTPKKHQISMQVAESKGLPKLKHHLLPRTKGFWVTIQNLRGAAAAVYDSTLNFRNNETPTLLGILNGKKYHADLYVRRIPLESIPEGEAECAAWLHKLYQEKDSFQEHYMQTGRFPGPTLSPPRRPWTLINWLFWACLVLYPLGLLLTRLIISGSMLTILSSVALCTAASVGVRWMIGQTEIDRGSSYGNKEVPLNNN</sequence>
<dbReference type="Proteomes" id="UP000831701">
    <property type="component" value="Chromosome 14"/>
</dbReference>
<dbReference type="EMBL" id="CM041544">
    <property type="protein sequence ID" value="KAI3362658.1"/>
    <property type="molecule type" value="Genomic_DNA"/>
</dbReference>
<evidence type="ECO:0000313" key="1">
    <source>
        <dbReference type="EMBL" id="KAI3362658.1"/>
    </source>
</evidence>
<keyword evidence="2" id="KW-1185">Reference proteome</keyword>
<name>A0ACB8W4E2_9TELE</name>
<proteinExistence type="predicted"/>
<evidence type="ECO:0000313" key="2">
    <source>
        <dbReference type="Proteomes" id="UP000831701"/>
    </source>
</evidence>
<gene>
    <name evidence="1" type="ORF">L3Q82_001732</name>
</gene>
<reference evidence="1" key="1">
    <citation type="submission" date="2022-04" db="EMBL/GenBank/DDBJ databases">
        <title>Jade perch genome.</title>
        <authorList>
            <person name="Chao B."/>
        </authorList>
    </citation>
    <scope>NUCLEOTIDE SEQUENCE</scope>
    <source>
        <strain evidence="1">CB-2022</strain>
    </source>
</reference>